<keyword evidence="4" id="KW-1185">Reference proteome</keyword>
<proteinExistence type="predicted"/>
<keyword evidence="1" id="KW-0732">Signal</keyword>
<name>K3WWA9_GLOUD</name>
<dbReference type="eggNOG" id="ENOG502RUW2">
    <property type="taxonomic scope" value="Eukaryota"/>
</dbReference>
<dbReference type="InterPro" id="IPR032710">
    <property type="entry name" value="NTF2-like_dom_sf"/>
</dbReference>
<reference evidence="3" key="3">
    <citation type="submission" date="2015-02" db="UniProtKB">
        <authorList>
            <consortium name="EnsemblProtists"/>
        </authorList>
    </citation>
    <scope>IDENTIFICATION</scope>
    <source>
        <strain evidence="3">DAOM BR144</strain>
    </source>
</reference>
<dbReference type="HOGENOM" id="CLU_073327_0_0_1"/>
<dbReference type="InterPro" id="IPR037401">
    <property type="entry name" value="SnoaL-like"/>
</dbReference>
<reference evidence="4" key="2">
    <citation type="submission" date="2010-04" db="EMBL/GenBank/DDBJ databases">
        <authorList>
            <person name="Buell R."/>
            <person name="Hamilton J."/>
            <person name="Hostetler J."/>
        </authorList>
    </citation>
    <scope>NUCLEOTIDE SEQUENCE [LARGE SCALE GENOMIC DNA]</scope>
    <source>
        <strain evidence="4">DAOM:BR144</strain>
    </source>
</reference>
<feature type="domain" description="SnoaL-like" evidence="2">
    <location>
        <begin position="44"/>
        <end position="130"/>
    </location>
</feature>
<dbReference type="PANTHER" id="PTHR38436:SF1">
    <property type="entry name" value="ESTER CYCLASE"/>
    <property type="match status" value="1"/>
</dbReference>
<feature type="chain" id="PRO_5003871586" description="SnoaL-like domain-containing protein" evidence="1">
    <location>
        <begin position="26"/>
        <end position="298"/>
    </location>
</feature>
<dbReference type="AlphaFoldDB" id="K3WWA9"/>
<dbReference type="GO" id="GO:0030638">
    <property type="term" value="P:polyketide metabolic process"/>
    <property type="evidence" value="ECO:0007669"/>
    <property type="project" value="InterPro"/>
</dbReference>
<dbReference type="EMBL" id="GL376632">
    <property type="status" value="NOT_ANNOTATED_CDS"/>
    <property type="molecule type" value="Genomic_DNA"/>
</dbReference>
<evidence type="ECO:0000313" key="4">
    <source>
        <dbReference type="Proteomes" id="UP000019132"/>
    </source>
</evidence>
<dbReference type="SUPFAM" id="SSF54427">
    <property type="entry name" value="NTF2-like"/>
    <property type="match status" value="2"/>
</dbReference>
<feature type="domain" description="SnoaL-like" evidence="2">
    <location>
        <begin position="189"/>
        <end position="276"/>
    </location>
</feature>
<protein>
    <recommendedName>
        <fullName evidence="2">SnoaL-like domain-containing protein</fullName>
    </recommendedName>
</protein>
<sequence length="298" mass="32116">MNVFKICAATLFVTVGLGSIDAALCQNDKTLQANKALVTSALDAFFNKHDASAVGKYVSSTYLQHNPYVQDGPDQLKALVTSLKGSGSSYEIGAVAAEDDLVWTHNRSPAGNASVIVDVFRVKEGKLVEHWDITQAETPASQTASGNPMFPIVPTMPVRAKGCTSSETPCQLKEDLEANKALAAAALDAFFNQKDPSAVDKYTSEPYLNHNPFARNGGEPLKGLISGLAPEITFEMGAQVAENDLVWTNGRYDYGNGVVFIVVDVFRVKDGKLVEHWDISQMEVADTASGRPMFPIVK</sequence>
<evidence type="ECO:0000313" key="3">
    <source>
        <dbReference type="EnsemblProtists" id="PYU1_T009257"/>
    </source>
</evidence>
<dbReference type="InParanoid" id="K3WWA9"/>
<dbReference type="VEuPathDB" id="FungiDB:PYU1_G009239"/>
<dbReference type="Gene3D" id="3.10.450.50">
    <property type="match status" value="2"/>
</dbReference>
<feature type="signal peptide" evidence="1">
    <location>
        <begin position="1"/>
        <end position="25"/>
    </location>
</feature>
<reference evidence="4" key="1">
    <citation type="journal article" date="2010" name="Genome Biol.">
        <title>Genome sequence of the necrotrophic plant pathogen Pythium ultimum reveals original pathogenicity mechanisms and effector repertoire.</title>
        <authorList>
            <person name="Levesque C.A."/>
            <person name="Brouwer H."/>
            <person name="Cano L."/>
            <person name="Hamilton J.P."/>
            <person name="Holt C."/>
            <person name="Huitema E."/>
            <person name="Raffaele S."/>
            <person name="Robideau G.P."/>
            <person name="Thines M."/>
            <person name="Win J."/>
            <person name="Zerillo M.M."/>
            <person name="Beakes G.W."/>
            <person name="Boore J.L."/>
            <person name="Busam D."/>
            <person name="Dumas B."/>
            <person name="Ferriera S."/>
            <person name="Fuerstenberg S.I."/>
            <person name="Gachon C.M."/>
            <person name="Gaulin E."/>
            <person name="Govers F."/>
            <person name="Grenville-Briggs L."/>
            <person name="Horner N."/>
            <person name="Hostetler J."/>
            <person name="Jiang R.H."/>
            <person name="Johnson J."/>
            <person name="Krajaejun T."/>
            <person name="Lin H."/>
            <person name="Meijer H.J."/>
            <person name="Moore B."/>
            <person name="Morris P."/>
            <person name="Phuntmart V."/>
            <person name="Puiu D."/>
            <person name="Shetty J."/>
            <person name="Stajich J.E."/>
            <person name="Tripathy S."/>
            <person name="Wawra S."/>
            <person name="van West P."/>
            <person name="Whitty B.R."/>
            <person name="Coutinho P.M."/>
            <person name="Henrissat B."/>
            <person name="Martin F."/>
            <person name="Thomas P.D."/>
            <person name="Tyler B.M."/>
            <person name="De Vries R.P."/>
            <person name="Kamoun S."/>
            <person name="Yandell M."/>
            <person name="Tisserat N."/>
            <person name="Buell C.R."/>
        </authorList>
    </citation>
    <scope>NUCLEOTIDE SEQUENCE</scope>
    <source>
        <strain evidence="4">DAOM:BR144</strain>
    </source>
</reference>
<dbReference type="Proteomes" id="UP000019132">
    <property type="component" value="Unassembled WGS sequence"/>
</dbReference>
<dbReference type="PANTHER" id="PTHR38436">
    <property type="entry name" value="POLYKETIDE CYCLASE SNOAL-LIKE DOMAIN"/>
    <property type="match status" value="1"/>
</dbReference>
<evidence type="ECO:0000259" key="2">
    <source>
        <dbReference type="Pfam" id="PF12680"/>
    </source>
</evidence>
<accession>K3WWA9</accession>
<dbReference type="Pfam" id="PF12680">
    <property type="entry name" value="SnoaL_2"/>
    <property type="match status" value="2"/>
</dbReference>
<evidence type="ECO:0000256" key="1">
    <source>
        <dbReference type="SAM" id="SignalP"/>
    </source>
</evidence>
<organism evidence="3 4">
    <name type="scientific">Globisporangium ultimum (strain ATCC 200006 / CBS 805.95 / DAOM BR144)</name>
    <name type="common">Pythium ultimum</name>
    <dbReference type="NCBI Taxonomy" id="431595"/>
    <lineage>
        <taxon>Eukaryota</taxon>
        <taxon>Sar</taxon>
        <taxon>Stramenopiles</taxon>
        <taxon>Oomycota</taxon>
        <taxon>Peronosporomycetes</taxon>
        <taxon>Pythiales</taxon>
        <taxon>Pythiaceae</taxon>
        <taxon>Globisporangium</taxon>
    </lineage>
</organism>
<dbReference type="InterPro" id="IPR009959">
    <property type="entry name" value="Cyclase_SnoaL-like"/>
</dbReference>
<dbReference type="EnsemblProtists" id="PYU1_T009257">
    <property type="protein sequence ID" value="PYU1_T009257"/>
    <property type="gene ID" value="PYU1_G009239"/>
</dbReference>